<dbReference type="OrthoDB" id="5065855at2759"/>
<dbReference type="Gene3D" id="3.40.395.10">
    <property type="entry name" value="Adenoviral Proteinase, Chain A"/>
    <property type="match status" value="1"/>
</dbReference>
<comment type="caution">
    <text evidence="2">The sequence shown here is derived from an EMBL/GenBank/DDBJ whole genome shotgun (WGS) entry which is preliminary data.</text>
</comment>
<dbReference type="GO" id="GO:0000338">
    <property type="term" value="P:protein deneddylation"/>
    <property type="evidence" value="ECO:0007669"/>
    <property type="project" value="TreeGrafter"/>
</dbReference>
<organism evidence="2 3">
    <name type="scientific">Carex littledalei</name>
    <dbReference type="NCBI Taxonomy" id="544730"/>
    <lineage>
        <taxon>Eukaryota</taxon>
        <taxon>Viridiplantae</taxon>
        <taxon>Streptophyta</taxon>
        <taxon>Embryophyta</taxon>
        <taxon>Tracheophyta</taxon>
        <taxon>Spermatophyta</taxon>
        <taxon>Magnoliopsida</taxon>
        <taxon>Liliopsida</taxon>
        <taxon>Poales</taxon>
        <taxon>Cyperaceae</taxon>
        <taxon>Cyperoideae</taxon>
        <taxon>Cariceae</taxon>
        <taxon>Carex</taxon>
        <taxon>Carex subgen. Euthyceras</taxon>
    </lineage>
</organism>
<dbReference type="PANTHER" id="PTHR46468">
    <property type="entry name" value="SENTRIN-SPECIFIC PROTEASE 8"/>
    <property type="match status" value="1"/>
</dbReference>
<accession>A0A833RH03</accession>
<name>A0A833RH03_9POAL</name>
<keyword evidence="1" id="KW-0378">Hydrolase</keyword>
<proteinExistence type="predicted"/>
<protein>
    <submittedName>
        <fullName evidence="2">NEDD8-specific protease 1</fullName>
    </submittedName>
</protein>
<evidence type="ECO:0000313" key="2">
    <source>
        <dbReference type="EMBL" id="KAF3339322.1"/>
    </source>
</evidence>
<keyword evidence="3" id="KW-1185">Reference proteome</keyword>
<sequence>MEAYSPSSLRLFPSSLRQIPFWYLSDLSILCGPHYLNDRLIHFFFSHLAVSCSYPDDILLVPPSIAYLIANYPDPTSLSDVVAPLKLRDKALVLFPVNDNPDVNLAEGGSHWSLLICHVPSREFVHHDSSGCLNSVHAYKLYQLVQHFLSDVQFG</sequence>
<dbReference type="Proteomes" id="UP000623129">
    <property type="component" value="Unassembled WGS sequence"/>
</dbReference>
<dbReference type="GO" id="GO:0019784">
    <property type="term" value="F:deNEDDylase activity"/>
    <property type="evidence" value="ECO:0007669"/>
    <property type="project" value="InterPro"/>
</dbReference>
<reference evidence="2" key="1">
    <citation type="submission" date="2020-01" db="EMBL/GenBank/DDBJ databases">
        <title>Genome sequence of Kobresia littledalei, the first chromosome-level genome in the family Cyperaceae.</title>
        <authorList>
            <person name="Qu G."/>
        </authorList>
    </citation>
    <scope>NUCLEOTIDE SEQUENCE</scope>
    <source>
        <strain evidence="2">C.B.Clarke</strain>
        <tissue evidence="2">Leaf</tissue>
    </source>
</reference>
<dbReference type="EMBL" id="SWLB01000004">
    <property type="protein sequence ID" value="KAF3339322.1"/>
    <property type="molecule type" value="Genomic_DNA"/>
</dbReference>
<dbReference type="AlphaFoldDB" id="A0A833RH03"/>
<dbReference type="GO" id="GO:0008234">
    <property type="term" value="F:cysteine-type peptidase activity"/>
    <property type="evidence" value="ECO:0007669"/>
    <property type="project" value="UniProtKB-KW"/>
</dbReference>
<keyword evidence="1" id="KW-0788">Thiol protease</keyword>
<evidence type="ECO:0000256" key="1">
    <source>
        <dbReference type="ARBA" id="ARBA00022807"/>
    </source>
</evidence>
<gene>
    <name evidence="2" type="ORF">FCM35_KLT16793</name>
</gene>
<dbReference type="InterPro" id="IPR038765">
    <property type="entry name" value="Papain-like_cys_pep_sf"/>
</dbReference>
<dbReference type="InterPro" id="IPR044613">
    <property type="entry name" value="Nep1/2-like"/>
</dbReference>
<keyword evidence="2" id="KW-0645">Protease</keyword>
<dbReference type="SUPFAM" id="SSF54001">
    <property type="entry name" value="Cysteine proteinases"/>
    <property type="match status" value="1"/>
</dbReference>
<dbReference type="GO" id="GO:0006508">
    <property type="term" value="P:proteolysis"/>
    <property type="evidence" value="ECO:0007669"/>
    <property type="project" value="UniProtKB-KW"/>
</dbReference>
<evidence type="ECO:0000313" key="3">
    <source>
        <dbReference type="Proteomes" id="UP000623129"/>
    </source>
</evidence>
<dbReference type="PANTHER" id="PTHR46468:SF1">
    <property type="entry name" value="SENTRIN-SPECIFIC PROTEASE 8"/>
    <property type="match status" value="1"/>
</dbReference>